<dbReference type="EMBL" id="FSRE01000003">
    <property type="protein sequence ID" value="SIO12170.1"/>
    <property type="molecule type" value="Genomic_DNA"/>
</dbReference>
<dbReference type="Proteomes" id="UP000198461">
    <property type="component" value="Unassembled WGS sequence"/>
</dbReference>
<dbReference type="InterPro" id="IPR007863">
    <property type="entry name" value="Peptidase_M16_C"/>
</dbReference>
<name>A0A1N6GXA8_9GAMM</name>
<dbReference type="Pfam" id="PF05193">
    <property type="entry name" value="Peptidase_M16_C"/>
    <property type="match status" value="1"/>
</dbReference>
<keyword evidence="4" id="KW-1185">Reference proteome</keyword>
<keyword evidence="3" id="KW-0645">Protease</keyword>
<dbReference type="OrthoDB" id="9811314at2"/>
<evidence type="ECO:0000259" key="1">
    <source>
        <dbReference type="Pfam" id="PF00675"/>
    </source>
</evidence>
<evidence type="ECO:0000313" key="3">
    <source>
        <dbReference type="EMBL" id="SIO12170.1"/>
    </source>
</evidence>
<reference evidence="3 4" key="1">
    <citation type="submission" date="2016-11" db="EMBL/GenBank/DDBJ databases">
        <authorList>
            <person name="Jaros S."/>
            <person name="Januszkiewicz K."/>
            <person name="Wedrychowicz H."/>
        </authorList>
    </citation>
    <scope>NUCLEOTIDE SEQUENCE [LARGE SCALE GENOMIC DNA]</scope>
    <source>
        <strain evidence="3 4">DSM 17737</strain>
    </source>
</reference>
<dbReference type="SUPFAM" id="SSF63411">
    <property type="entry name" value="LuxS/MPP-like metallohydrolase"/>
    <property type="match status" value="2"/>
</dbReference>
<dbReference type="PANTHER" id="PTHR11851:SF224">
    <property type="entry name" value="PROCESSING PROTEASE"/>
    <property type="match status" value="1"/>
</dbReference>
<protein>
    <submittedName>
        <fullName evidence="3">Zinc protease</fullName>
    </submittedName>
</protein>
<dbReference type="GO" id="GO:0008233">
    <property type="term" value="F:peptidase activity"/>
    <property type="evidence" value="ECO:0007669"/>
    <property type="project" value="UniProtKB-KW"/>
</dbReference>
<feature type="domain" description="Peptidase M16 C-terminal" evidence="2">
    <location>
        <begin position="191"/>
        <end position="366"/>
    </location>
</feature>
<dbReference type="STRING" id="364032.SAMN05443662_1545"/>
<organism evidence="3 4">
    <name type="scientific">Sulfurivirga caldicuralii</name>
    <dbReference type="NCBI Taxonomy" id="364032"/>
    <lineage>
        <taxon>Bacteria</taxon>
        <taxon>Pseudomonadati</taxon>
        <taxon>Pseudomonadota</taxon>
        <taxon>Gammaproteobacteria</taxon>
        <taxon>Thiotrichales</taxon>
        <taxon>Piscirickettsiaceae</taxon>
        <taxon>Sulfurivirga</taxon>
    </lineage>
</organism>
<dbReference type="InterPro" id="IPR011765">
    <property type="entry name" value="Pept_M16_N"/>
</dbReference>
<dbReference type="PANTHER" id="PTHR11851">
    <property type="entry name" value="METALLOPROTEASE"/>
    <property type="match status" value="1"/>
</dbReference>
<sequence>MKAIMRVMTGLLLLAWLATGWTAPKIETWHTANGAKVLYVHTPDLPMVDIEVTFDAGSARDGKAWGLAAITNALLDAGTKGHDENAIAEGFNALGAQFGTSADRDMASLTLRTLARQPIMDEAVALFTEVLSQPAFPEGPFVRVKRNTLTALKEEEMKPSTLAARAFWKALYGDHPYAHPVSGLPETVKGLQLEQVRAFYKRYYVAKNGLISIVGAVDRKQAEALAERIMGALPAGKKAAPLPAPKPLDKAVDIEKPFQSTQTYYYLGQLGIKRGDADYYALFLGNHLLGGAGFGSLLMEEVREKRGLVYSVYSYFLPLKQPGPWLVSLSTKNATAYEADKVVRQTLKAFMQHIDPDKLQAIKDNLLGGWPLRFDSNAKILGYINMIGFYDLPLDYLERFPREIERLTADDVLAAWRRHIHPDRLVKVMVGGFKASKAQ</sequence>
<feature type="domain" description="Peptidase M16 N-terminal" evidence="1">
    <location>
        <begin position="36"/>
        <end position="181"/>
    </location>
</feature>
<gene>
    <name evidence="3" type="ORF">SAMN05443662_1545</name>
</gene>
<dbReference type="GO" id="GO:0006508">
    <property type="term" value="P:proteolysis"/>
    <property type="evidence" value="ECO:0007669"/>
    <property type="project" value="UniProtKB-KW"/>
</dbReference>
<evidence type="ECO:0000313" key="4">
    <source>
        <dbReference type="Proteomes" id="UP000198461"/>
    </source>
</evidence>
<keyword evidence="3" id="KW-0378">Hydrolase</keyword>
<dbReference type="AlphaFoldDB" id="A0A1N6GXA8"/>
<proteinExistence type="predicted"/>
<dbReference type="Gene3D" id="3.30.830.10">
    <property type="entry name" value="Metalloenzyme, LuxS/M16 peptidase-like"/>
    <property type="match status" value="2"/>
</dbReference>
<dbReference type="Pfam" id="PF00675">
    <property type="entry name" value="Peptidase_M16"/>
    <property type="match status" value="1"/>
</dbReference>
<dbReference type="InterPro" id="IPR011249">
    <property type="entry name" value="Metalloenz_LuxS/M16"/>
</dbReference>
<evidence type="ECO:0000259" key="2">
    <source>
        <dbReference type="Pfam" id="PF05193"/>
    </source>
</evidence>
<dbReference type="GO" id="GO:0046872">
    <property type="term" value="F:metal ion binding"/>
    <property type="evidence" value="ECO:0007669"/>
    <property type="project" value="InterPro"/>
</dbReference>
<dbReference type="InterPro" id="IPR050361">
    <property type="entry name" value="MPP/UQCRC_Complex"/>
</dbReference>
<accession>A0A1N6GXA8</accession>